<evidence type="ECO:0000313" key="3">
    <source>
        <dbReference type="WBParaSite" id="TMUE_1000003030.1"/>
    </source>
</evidence>
<dbReference type="PANTHER" id="PTHR47331:SF1">
    <property type="entry name" value="GAG-LIKE PROTEIN"/>
    <property type="match status" value="1"/>
</dbReference>
<dbReference type="Proteomes" id="UP000046395">
    <property type="component" value="Unassembled WGS sequence"/>
</dbReference>
<reference evidence="3" key="1">
    <citation type="submission" date="2019-12" db="UniProtKB">
        <authorList>
            <consortium name="WormBaseParasite"/>
        </authorList>
    </citation>
    <scope>IDENTIFICATION</scope>
</reference>
<dbReference type="STRING" id="70415.A0A5S6Q7D1"/>
<dbReference type="Pfam" id="PF18701">
    <property type="entry name" value="DUF5641"/>
    <property type="match status" value="1"/>
</dbReference>
<dbReference type="InterPro" id="IPR040676">
    <property type="entry name" value="DUF5641"/>
</dbReference>
<dbReference type="InterPro" id="IPR012337">
    <property type="entry name" value="RNaseH-like_sf"/>
</dbReference>
<protein>
    <submittedName>
        <fullName evidence="3">Integrase catalytic domain-containing protein</fullName>
    </submittedName>
</protein>
<dbReference type="GO" id="GO:0015074">
    <property type="term" value="P:DNA integration"/>
    <property type="evidence" value="ECO:0007669"/>
    <property type="project" value="InterPro"/>
</dbReference>
<evidence type="ECO:0000313" key="2">
    <source>
        <dbReference type="Proteomes" id="UP000046395"/>
    </source>
</evidence>
<dbReference type="WBParaSite" id="TMUE_1000003030.1">
    <property type="protein sequence ID" value="TMUE_1000003030.1"/>
    <property type="gene ID" value="WBGene00298586"/>
</dbReference>
<proteinExistence type="predicted"/>
<organism evidence="2 3">
    <name type="scientific">Trichuris muris</name>
    <name type="common">Mouse whipworm</name>
    <dbReference type="NCBI Taxonomy" id="70415"/>
    <lineage>
        <taxon>Eukaryota</taxon>
        <taxon>Metazoa</taxon>
        <taxon>Ecdysozoa</taxon>
        <taxon>Nematoda</taxon>
        <taxon>Enoplea</taxon>
        <taxon>Dorylaimia</taxon>
        <taxon>Trichinellida</taxon>
        <taxon>Trichuridae</taxon>
        <taxon>Trichuris</taxon>
    </lineage>
</organism>
<dbReference type="SUPFAM" id="SSF53098">
    <property type="entry name" value="Ribonuclease H-like"/>
    <property type="match status" value="1"/>
</dbReference>
<evidence type="ECO:0000259" key="1">
    <source>
        <dbReference type="PROSITE" id="PS50994"/>
    </source>
</evidence>
<dbReference type="PANTHER" id="PTHR47331">
    <property type="entry name" value="PHD-TYPE DOMAIN-CONTAINING PROTEIN"/>
    <property type="match status" value="1"/>
</dbReference>
<dbReference type="PROSITE" id="PS50994">
    <property type="entry name" value="INTEGRASE"/>
    <property type="match status" value="1"/>
</dbReference>
<dbReference type="InterPro" id="IPR036397">
    <property type="entry name" value="RNaseH_sf"/>
</dbReference>
<dbReference type="GO" id="GO:0003676">
    <property type="term" value="F:nucleic acid binding"/>
    <property type="evidence" value="ECO:0007669"/>
    <property type="project" value="InterPro"/>
</dbReference>
<name>A0A5S6Q7D1_TRIMR</name>
<dbReference type="Gene3D" id="3.30.420.10">
    <property type="entry name" value="Ribonuclease H-like superfamily/Ribonuclease H"/>
    <property type="match status" value="1"/>
</dbReference>
<dbReference type="AlphaFoldDB" id="A0A5S6Q7D1"/>
<sequence>MPAVCISDNGTNFVAGHGQRELKRGVRRLNSTQIIEYTTQKGVEWRFNPPGAPHFGGTWERLARSAKRALGVTLQGQRLTDEVLLTVMIEVDGLLNGRTLTHVSHHPEDVEPLTPNHFLLGRPYAMIPPDVSHPTEITSRRYWRAAQTIVDHFWRRWIREYLSTLNKVLGKRSKQSDVKIGDVVLVVDTSNRRGTWPLGRAGKLYPGPDGIVRVVDVETNSGTKRRPVIRLVKLFQESEPT</sequence>
<accession>A0A5S6Q7D1</accession>
<keyword evidence="2" id="KW-1185">Reference proteome</keyword>
<dbReference type="InterPro" id="IPR001584">
    <property type="entry name" value="Integrase_cat-core"/>
</dbReference>
<feature type="domain" description="Integrase catalytic" evidence="1">
    <location>
        <begin position="1"/>
        <end position="123"/>
    </location>
</feature>